<dbReference type="FunFam" id="3.60.40.10:FF:000055">
    <property type="entry name" value="Adenylate cyclase AcyA"/>
    <property type="match status" value="1"/>
</dbReference>
<dbReference type="SUPFAM" id="SSF81606">
    <property type="entry name" value="PP2C-like"/>
    <property type="match status" value="1"/>
</dbReference>
<evidence type="ECO:0000256" key="16">
    <source>
        <dbReference type="ARBA" id="ARBA00032637"/>
    </source>
</evidence>
<dbReference type="InterPro" id="IPR003591">
    <property type="entry name" value="Leu-rich_rpt_typical-subtyp"/>
</dbReference>
<dbReference type="InterPro" id="IPR048580">
    <property type="entry name" value="CYAA_C"/>
</dbReference>
<feature type="compositionally biased region" description="Low complexity" evidence="17">
    <location>
        <begin position="421"/>
        <end position="437"/>
    </location>
</feature>
<dbReference type="GO" id="GO:0005524">
    <property type="term" value="F:ATP binding"/>
    <property type="evidence" value="ECO:0007669"/>
    <property type="project" value="UniProtKB-KW"/>
</dbReference>
<dbReference type="PROSITE" id="PS50125">
    <property type="entry name" value="GUANYLATE_CYCLASE_2"/>
    <property type="match status" value="1"/>
</dbReference>
<evidence type="ECO:0000256" key="3">
    <source>
        <dbReference type="ARBA" id="ARBA00003896"/>
    </source>
</evidence>
<evidence type="ECO:0000256" key="7">
    <source>
        <dbReference type="ARBA" id="ARBA00022614"/>
    </source>
</evidence>
<evidence type="ECO:0000256" key="15">
    <source>
        <dbReference type="ARBA" id="ARBA00032597"/>
    </source>
</evidence>
<evidence type="ECO:0000256" key="8">
    <source>
        <dbReference type="ARBA" id="ARBA00022723"/>
    </source>
</evidence>
<dbReference type="InterPro" id="IPR050216">
    <property type="entry name" value="LRR_domain-containing"/>
</dbReference>
<dbReference type="SUPFAM" id="SSF52058">
    <property type="entry name" value="L domain-like"/>
    <property type="match status" value="2"/>
</dbReference>
<evidence type="ECO:0000313" key="20">
    <source>
        <dbReference type="EMBL" id="KAH0556375.1"/>
    </source>
</evidence>
<evidence type="ECO:0000256" key="2">
    <source>
        <dbReference type="ARBA" id="ARBA00001946"/>
    </source>
</evidence>
<keyword evidence="9" id="KW-0677">Repeat</keyword>
<dbReference type="Gene3D" id="3.60.40.10">
    <property type="entry name" value="PPM-type phosphatase domain"/>
    <property type="match status" value="1"/>
</dbReference>
<dbReference type="InterPro" id="IPR055414">
    <property type="entry name" value="LRR_R13L4/SHOC2-like"/>
</dbReference>
<reference evidence="20" key="1">
    <citation type="submission" date="2021-03" db="EMBL/GenBank/DDBJ databases">
        <title>Comparative genomics and phylogenomic investigation of the class Geoglossomycetes provide insights into ecological specialization and systematics.</title>
        <authorList>
            <person name="Melie T."/>
            <person name="Pirro S."/>
            <person name="Miller A.N."/>
            <person name="Quandt A."/>
        </authorList>
    </citation>
    <scope>NUCLEOTIDE SEQUENCE</scope>
    <source>
        <strain evidence="20">CAQ_001_2017</strain>
    </source>
</reference>
<keyword evidence="7" id="KW-0433">Leucine-rich repeat</keyword>
<evidence type="ECO:0000256" key="6">
    <source>
        <dbReference type="ARBA" id="ARBA00021420"/>
    </source>
</evidence>
<proteinExistence type="inferred from homology"/>
<evidence type="ECO:0000256" key="13">
    <source>
        <dbReference type="ARBA" id="ARBA00022998"/>
    </source>
</evidence>
<feature type="region of interest" description="Disordered" evidence="17">
    <location>
        <begin position="379"/>
        <end position="402"/>
    </location>
</feature>
<evidence type="ECO:0000256" key="4">
    <source>
        <dbReference type="ARBA" id="ARBA00005381"/>
    </source>
</evidence>
<evidence type="ECO:0000256" key="11">
    <source>
        <dbReference type="ARBA" id="ARBA00022840"/>
    </source>
</evidence>
<dbReference type="InterPro" id="IPR001054">
    <property type="entry name" value="A/G_cyclase"/>
</dbReference>
<dbReference type="InterPro" id="IPR001932">
    <property type="entry name" value="PPM-type_phosphatase-like_dom"/>
</dbReference>
<dbReference type="InterPro" id="IPR001611">
    <property type="entry name" value="Leu-rich_rpt"/>
</dbReference>
<evidence type="ECO:0000256" key="10">
    <source>
        <dbReference type="ARBA" id="ARBA00022741"/>
    </source>
</evidence>
<keyword evidence="11" id="KW-0067">ATP-binding</keyword>
<dbReference type="GO" id="GO:0005737">
    <property type="term" value="C:cytoplasm"/>
    <property type="evidence" value="ECO:0007669"/>
    <property type="project" value="TreeGrafter"/>
</dbReference>
<evidence type="ECO:0000256" key="9">
    <source>
        <dbReference type="ARBA" id="ARBA00022737"/>
    </source>
</evidence>
<dbReference type="PROSITE" id="PS51746">
    <property type="entry name" value="PPM_2"/>
    <property type="match status" value="1"/>
</dbReference>
<dbReference type="FunFam" id="3.80.10.10:FF:000305">
    <property type="entry name" value="Adenylate cyclase AcyA"/>
    <property type="match status" value="1"/>
</dbReference>
<dbReference type="PANTHER" id="PTHR48051">
    <property type="match status" value="1"/>
</dbReference>
<dbReference type="PROSITE" id="PS51450">
    <property type="entry name" value="LRR"/>
    <property type="match status" value="5"/>
</dbReference>
<dbReference type="FunFam" id="3.80.10.10:FF:000220">
    <property type="entry name" value="Adenylate cyclase AcyA"/>
    <property type="match status" value="1"/>
</dbReference>
<keyword evidence="21" id="KW-1185">Reference proteome</keyword>
<keyword evidence="8" id="KW-0479">Metal-binding</keyword>
<dbReference type="PANTHER" id="PTHR48051:SF1">
    <property type="entry name" value="RAS SUPPRESSOR PROTEIN 1"/>
    <property type="match status" value="1"/>
</dbReference>
<dbReference type="GO" id="GO:0004016">
    <property type="term" value="F:adenylate cyclase activity"/>
    <property type="evidence" value="ECO:0007669"/>
    <property type="project" value="UniProtKB-EC"/>
</dbReference>
<dbReference type="SMART" id="SM00364">
    <property type="entry name" value="LRR_BAC"/>
    <property type="match status" value="12"/>
</dbReference>
<organism evidence="20 21">
    <name type="scientific">Trichoglossum hirsutum</name>
    <dbReference type="NCBI Taxonomy" id="265104"/>
    <lineage>
        <taxon>Eukaryota</taxon>
        <taxon>Fungi</taxon>
        <taxon>Dikarya</taxon>
        <taxon>Ascomycota</taxon>
        <taxon>Pezizomycotina</taxon>
        <taxon>Geoglossomycetes</taxon>
        <taxon>Geoglossales</taxon>
        <taxon>Geoglossaceae</taxon>
        <taxon>Trichoglossum</taxon>
    </lineage>
</organism>
<accession>A0A9P8RLR9</accession>
<evidence type="ECO:0000256" key="14">
    <source>
        <dbReference type="ARBA" id="ARBA00023239"/>
    </source>
</evidence>
<dbReference type="InterPro" id="IPR036457">
    <property type="entry name" value="PPM-type-like_dom_sf"/>
</dbReference>
<dbReference type="Gene3D" id="3.30.70.1230">
    <property type="entry name" value="Nucleotide cyclase"/>
    <property type="match status" value="1"/>
</dbReference>
<dbReference type="Pfam" id="PF00211">
    <property type="entry name" value="Guanylate_cyc"/>
    <property type="match status" value="1"/>
</dbReference>
<feature type="compositionally biased region" description="Polar residues" evidence="17">
    <location>
        <begin position="445"/>
        <end position="465"/>
    </location>
</feature>
<keyword evidence="14" id="KW-0456">Lyase</keyword>
<evidence type="ECO:0000313" key="21">
    <source>
        <dbReference type="Proteomes" id="UP000750711"/>
    </source>
</evidence>
<gene>
    <name evidence="20" type="ORF">GP486_005703</name>
</gene>
<comment type="catalytic activity">
    <reaction evidence="1">
        <text>ATP = 3',5'-cyclic AMP + diphosphate</text>
        <dbReference type="Rhea" id="RHEA:15389"/>
        <dbReference type="ChEBI" id="CHEBI:30616"/>
        <dbReference type="ChEBI" id="CHEBI:33019"/>
        <dbReference type="ChEBI" id="CHEBI:58165"/>
        <dbReference type="EC" id="4.6.1.1"/>
    </reaction>
</comment>
<evidence type="ECO:0000256" key="5">
    <source>
        <dbReference type="ARBA" id="ARBA00012201"/>
    </source>
</evidence>
<feature type="non-terminal residue" evidence="20">
    <location>
        <position position="1400"/>
    </location>
</feature>
<feature type="domain" description="PPM-type phosphatase" evidence="19">
    <location>
        <begin position="686"/>
        <end position="962"/>
    </location>
</feature>
<comment type="cofactor">
    <cofactor evidence="2">
        <name>Mg(2+)</name>
        <dbReference type="ChEBI" id="CHEBI:18420"/>
    </cofactor>
</comment>
<comment type="function">
    <text evidence="3">Plays essential roles in regulation of cellular metabolism by catalyzing the synthesis of a second messenger, cAMP.</text>
</comment>
<evidence type="ECO:0000256" key="1">
    <source>
        <dbReference type="ARBA" id="ARBA00001593"/>
    </source>
</evidence>
<evidence type="ECO:0000259" key="19">
    <source>
        <dbReference type="PROSITE" id="PS51746"/>
    </source>
</evidence>
<dbReference type="Pfam" id="PF21187">
    <property type="entry name" value="CYAA_C"/>
    <property type="match status" value="1"/>
</dbReference>
<evidence type="ECO:0000259" key="18">
    <source>
        <dbReference type="PROSITE" id="PS50125"/>
    </source>
</evidence>
<comment type="similarity">
    <text evidence="4">Belongs to the adenylyl cyclase class-3 family.</text>
</comment>
<dbReference type="SUPFAM" id="SSF55073">
    <property type="entry name" value="Nucleotide cyclase"/>
    <property type="match status" value="1"/>
</dbReference>
<dbReference type="InterPro" id="IPR032675">
    <property type="entry name" value="LRR_dom_sf"/>
</dbReference>
<dbReference type="Pfam" id="PF00481">
    <property type="entry name" value="PP2C"/>
    <property type="match status" value="1"/>
</dbReference>
<dbReference type="Pfam" id="PF13855">
    <property type="entry name" value="LRR_8"/>
    <property type="match status" value="2"/>
</dbReference>
<dbReference type="EC" id="4.6.1.1" evidence="5"/>
<dbReference type="Proteomes" id="UP000750711">
    <property type="component" value="Unassembled WGS sequence"/>
</dbReference>
<name>A0A9P8RLR9_9PEZI</name>
<dbReference type="SMART" id="SM00332">
    <property type="entry name" value="PP2Cc"/>
    <property type="match status" value="1"/>
</dbReference>
<dbReference type="Pfam" id="PF23598">
    <property type="entry name" value="LRR_14"/>
    <property type="match status" value="1"/>
</dbReference>
<dbReference type="EMBL" id="JAGHQM010001121">
    <property type="protein sequence ID" value="KAH0556375.1"/>
    <property type="molecule type" value="Genomic_DNA"/>
</dbReference>
<dbReference type="PRINTS" id="PR00019">
    <property type="entry name" value="LEURICHRPT"/>
</dbReference>
<evidence type="ECO:0000256" key="12">
    <source>
        <dbReference type="ARBA" id="ARBA00022842"/>
    </source>
</evidence>
<dbReference type="GO" id="GO:0046872">
    <property type="term" value="F:metal ion binding"/>
    <property type="evidence" value="ECO:0007669"/>
    <property type="project" value="UniProtKB-KW"/>
</dbReference>
<dbReference type="Gene3D" id="3.80.10.10">
    <property type="entry name" value="Ribonuclease Inhibitor"/>
    <property type="match status" value="3"/>
</dbReference>
<dbReference type="CDD" id="cd00143">
    <property type="entry name" value="PP2Cc"/>
    <property type="match status" value="1"/>
</dbReference>
<dbReference type="FunFam" id="3.80.10.10:FF:000408">
    <property type="entry name" value="Adenylate cyclase"/>
    <property type="match status" value="1"/>
</dbReference>
<dbReference type="GO" id="GO:0035556">
    <property type="term" value="P:intracellular signal transduction"/>
    <property type="evidence" value="ECO:0007669"/>
    <property type="project" value="InterPro"/>
</dbReference>
<keyword evidence="13" id="KW-0115">cAMP biosynthesis</keyword>
<dbReference type="SMART" id="SM00369">
    <property type="entry name" value="LRR_TYP"/>
    <property type="match status" value="13"/>
</dbReference>
<evidence type="ECO:0000256" key="17">
    <source>
        <dbReference type="SAM" id="MobiDB-lite"/>
    </source>
</evidence>
<feature type="domain" description="Guanylate cyclase" evidence="18">
    <location>
        <begin position="1024"/>
        <end position="1161"/>
    </location>
</feature>
<protein>
    <recommendedName>
        <fullName evidence="6">Adenylate cyclase</fullName>
        <ecNumber evidence="5">4.6.1.1</ecNumber>
    </recommendedName>
    <alternativeName>
        <fullName evidence="15">ATP pyrophosphate-lyase</fullName>
    </alternativeName>
    <alternativeName>
        <fullName evidence="16">Adenylyl cyclase</fullName>
    </alternativeName>
</protein>
<sequence>GDDPGFSRMHKFSHVDLQGRNLITIPITLYQKATEIISLNLSRNLSLDVPKDFIQSCINLREIKYMSNEAWKLPPSLSLASRLTYLDISNNRLEQLEHANLSNLSSLVSVKVANNRLTRLPAYFGQFKSLRNLNVSSNYLETFPEFLCGLGSLVDLDISFNSIRYLPDEFGRLTALERLVATNNKLAGSLPDTFGDLRSMKELDIRFNGVSRIDAVFRLPRLEVLMAGHNGVSVLEGAFSKIRTLHVSHNPVTRFAILNQHSLPTLTTLNLASAKLSELPDSLFEKLPNLEKLILDKNHFATLSPQIGKLRKLEHLSIAKNPLSSLPSEIGLLQELKFLDLRENNLKKIPAEIWYAHRLETLNISSNVLTAFPKPGTAPLASTESAGTPGGTGSSTPLLSSNSSYEELGKLENFANRRPSHASSTGLLSAASSPSSTYRKGSVASVHTPSGRKLSTMSRNASDGTVSGIRKDSNSSANRIANTFAGSLRNLYLADNRLNDDVFDEISHLTELRILNLSYNELYDIPNRTLSRWTHLTELYLSGNELTSLPSDDLEAVGCLKILHINSNKFQVLPSELGKVKKLSVLDCGSNSLKYNVSNLPYDWNWNLNAKLRYLNLSGNKRLEIKPSPATGGGRDEDAKDLTNFNALHNLRVLGLMDVTLTVPSVPDQTEDRRVRTSGSTAGKLAYGMADTLGRNEHLSTIDMVVPKFRSHDYETLIGMFDGQELSSGGSKVAKFLHENFTVHFTDELSRLRRDETPVEALRRTFLTLNKELATAANQSLDEKAAPPLAHRGSVATALLGPEDLNSGGVATVLFIQNMELYVANVGDLQAMLIHSEGGHRIISKRHDPADLGERQRIQEAGGYVSRHGRLNDALDVSRAFGYIKMMPAVMAAPHISHITLREQDEMVLIGSRELWEYLSPDVVMDVARSERGDLMRAAQKLRDLAIAFGATGKIMVMMIGVSDLKRKERYRYRAQSISMGPSGYSDEQLFPSRNRKRLPRDAPDDSTLARLDQEVEAPTGDLSLVFTDIKNSTRLWELYPIAMRSAIKLHNAIMRRQLRIIGGYEVKTEGDAFMVCFPTVTSALLWCFSVQSLLLEAPWPSEVLQSVQGQEIQDSDGNVIFRGLSVRMGAHWGAPVCEPDPITGRMDYFGPMVNRASRISAEADGGQITGSSDFLAEVHRCLETYTEVDRTGSVGSEDTFGDEALAHAIRRELRSLGSQGFEVKELGERKLKGLENPESIFLMYPHSLAGRLAVQQQRAEAEAASNAAGIRKESKLTLNADYLWSIWKLSLRLEMICGTLEDPSLGELKKPTTRVMEKMRSNSEDMSDQDLINFLEHHVARIEACVTALGMRHLDRPFYPGMNLLDVACPMANVFARIGAQLSELARIKADDLGIEEYP</sequence>
<dbReference type="GO" id="GO:0006171">
    <property type="term" value="P:cAMP biosynthetic process"/>
    <property type="evidence" value="ECO:0007669"/>
    <property type="project" value="UniProtKB-KW"/>
</dbReference>
<comment type="caution">
    <text evidence="20">The sequence shown here is derived from an EMBL/GenBank/DDBJ whole genome shotgun (WGS) entry which is preliminary data.</text>
</comment>
<keyword evidence="10" id="KW-0547">Nucleotide-binding</keyword>
<dbReference type="InterPro" id="IPR029787">
    <property type="entry name" value="Nucleotide_cyclase"/>
</dbReference>
<dbReference type="CDD" id="cd07302">
    <property type="entry name" value="CHD"/>
    <property type="match status" value="1"/>
</dbReference>
<dbReference type="SMART" id="SM00044">
    <property type="entry name" value="CYCc"/>
    <property type="match status" value="1"/>
</dbReference>
<feature type="region of interest" description="Disordered" evidence="17">
    <location>
        <begin position="419"/>
        <end position="471"/>
    </location>
</feature>
<keyword evidence="12" id="KW-0460">Magnesium</keyword>